<dbReference type="Pfam" id="PF00285">
    <property type="entry name" value="Citrate_synt"/>
    <property type="match status" value="1"/>
</dbReference>
<dbReference type="PROSITE" id="PS00480">
    <property type="entry name" value="CITRATE_SYNTHASE"/>
    <property type="match status" value="1"/>
</dbReference>
<comment type="caution">
    <text evidence="14">The sequence shown here is derived from an EMBL/GenBank/DDBJ whole genome shotgun (WGS) entry which is preliminary data.</text>
</comment>
<evidence type="ECO:0000256" key="8">
    <source>
        <dbReference type="ARBA" id="ARBA00022898"/>
    </source>
</evidence>
<evidence type="ECO:0000256" key="6">
    <source>
        <dbReference type="ARBA" id="ARBA00022576"/>
    </source>
</evidence>
<dbReference type="InterPro" id="IPR016142">
    <property type="entry name" value="Citrate_synth-like_lrg_a-sub"/>
</dbReference>
<comment type="similarity">
    <text evidence="4 12">Belongs to the citrate synthase family.</text>
</comment>
<evidence type="ECO:0000256" key="12">
    <source>
        <dbReference type="RuleBase" id="RU000441"/>
    </source>
</evidence>
<dbReference type="GO" id="GO:0005739">
    <property type="term" value="C:mitochondrion"/>
    <property type="evidence" value="ECO:0007669"/>
    <property type="project" value="UniProtKB-SubCell"/>
</dbReference>
<dbReference type="GO" id="GO:0046912">
    <property type="term" value="F:acyltransferase activity, acyl groups converted into alkyl on transfer"/>
    <property type="evidence" value="ECO:0007669"/>
    <property type="project" value="InterPro"/>
</dbReference>
<feature type="active site" evidence="11">
    <location>
        <position position="852"/>
    </location>
</feature>
<dbReference type="EMBL" id="CAMGYJ010000010">
    <property type="protein sequence ID" value="CAI0554605.1"/>
    <property type="molecule type" value="Genomic_DNA"/>
</dbReference>
<keyword evidence="6" id="KW-0032">Aminotransferase</keyword>
<evidence type="ECO:0000313" key="14">
    <source>
        <dbReference type="EMBL" id="CAI0554605.1"/>
    </source>
</evidence>
<dbReference type="InterPro" id="IPR049704">
    <property type="entry name" value="Aminotrans_3_PPA_site"/>
</dbReference>
<dbReference type="GO" id="GO:0006099">
    <property type="term" value="P:tricarboxylic acid cycle"/>
    <property type="evidence" value="ECO:0007669"/>
    <property type="project" value="InterPro"/>
</dbReference>
<dbReference type="GO" id="GO:0030170">
    <property type="term" value="F:pyridoxal phosphate binding"/>
    <property type="evidence" value="ECO:0007669"/>
    <property type="project" value="InterPro"/>
</dbReference>
<dbReference type="InterPro" id="IPR015422">
    <property type="entry name" value="PyrdxlP-dep_Trfase_small"/>
</dbReference>
<comment type="similarity">
    <text evidence="3">Belongs to the class-III pyridoxal-phosphate-dependent aminotransferase family.</text>
</comment>
<dbReference type="Gene3D" id="1.10.580.10">
    <property type="entry name" value="Citrate Synthase, domain 1"/>
    <property type="match status" value="1"/>
</dbReference>
<dbReference type="InterPro" id="IPR019810">
    <property type="entry name" value="Citrate_synthase_AS"/>
</dbReference>
<evidence type="ECO:0000313" key="15">
    <source>
        <dbReference type="Proteomes" id="UP001154282"/>
    </source>
</evidence>
<dbReference type="FunFam" id="1.10.580.10:FF:000001">
    <property type="entry name" value="Citrate synthase"/>
    <property type="match status" value="1"/>
</dbReference>
<feature type="active site" evidence="11">
    <location>
        <position position="806"/>
    </location>
</feature>
<evidence type="ECO:0000256" key="4">
    <source>
        <dbReference type="ARBA" id="ARBA00010566"/>
    </source>
</evidence>
<dbReference type="Gene3D" id="1.10.230.10">
    <property type="entry name" value="Cytochrome P450-Terp, domain 2"/>
    <property type="match status" value="1"/>
</dbReference>
<evidence type="ECO:0000256" key="1">
    <source>
        <dbReference type="ARBA" id="ARBA00001933"/>
    </source>
</evidence>
<dbReference type="InterPro" id="IPR010109">
    <property type="entry name" value="Citrate_synthase_euk"/>
</dbReference>
<evidence type="ECO:0000256" key="3">
    <source>
        <dbReference type="ARBA" id="ARBA00008954"/>
    </source>
</evidence>
<gene>
    <name evidence="14" type="ORF">LITE_LOCUS47254</name>
</gene>
<dbReference type="Gene3D" id="3.90.1150.10">
    <property type="entry name" value="Aspartate Aminotransferase, domain 1"/>
    <property type="match status" value="1"/>
</dbReference>
<dbReference type="GO" id="GO:0019481">
    <property type="term" value="P:L-alanine catabolic process, by transamination"/>
    <property type="evidence" value="ECO:0007669"/>
    <property type="project" value="TreeGrafter"/>
</dbReference>
<dbReference type="GO" id="GO:0006101">
    <property type="term" value="P:citrate metabolic process"/>
    <property type="evidence" value="ECO:0007669"/>
    <property type="project" value="InterPro"/>
</dbReference>
<sequence length="972" mass="107040">MAFRRQIIRATLQNAKRNSLAQLARAGGRCLSTASPSLSAATADAPPQLPPFDHRPKPYKGPSAEEVLQKRKTYLGPSLFYYYQKPLNIVEGKMQYLYDENGKRYLDAFAGIVTVSAGHCHPEILKDIVEQSELLQHATTIYLHHAIADFAEGLAEKMPGNLKVVYFVNSGSEANELAMMMARLYTGNLEMISLRNGYHGGSSNTIGLTALNTWKYPIPQGEIHHVMNPDPYRGIFGSDAAGYAKDVEDHIAYGTSGRVAGFIAETIQGVGGAVELAPGYLKTVYDTVRKAGGVCIADEVQTGFGRTGSHYWGFETQGVIPDIVTMAKGIGNGLPLGAVVTTPEIASVMSQKIQFNTFGGNPVCSAGGLAVLRVLDKEKRQQHCAQVGTHLIGRLRDLKEKYEIIGDVRGRGLMVGVELVTDRKEKTPAKAETAVLFEQLRELGILVGKGGLHGNVFRIKPPMCFSKDDAVRSLKETHRYSEEERVLPRPASLSLSLGILPLTPYALFLPHIIPPSASESFFRSPLNKVQQPNNLGSDLHSQLKELIPEQQERLKKIRSDYGKVQLGNITTDMVIGGMRGMVGLLWETSLLDPEEGIRFRGLSIPECQKVLPAAQPDGEPLPEGLLWLLLTGKVPSKEQVNALSKELRDRAAVPDYAFKAIDALPVSAHPMTQFTTGVMALQVQSEFQKAYDQGIHKSKYWEPTFEDSLNLIARLPAVAAYVYRRIFKDGKIIPMDDSLDYGANFSHMLGFDDPKMHELMRLYVTIHSDHEGGNVSAHTGHLVASALSDPYLSFAAALNGLAGPLHGLANQEVLLWIKSVVEECGENISKDQLKDYVWKTLNSGKVVPGFGHGVLRKTDPRYMCQREFALKHLPKDPLFQLVSKLYDVVPPILTELGKVKNPWPNVDAHSGVLLNYYGLTEARYYTVLFGVSRSIGICSQLIWDRALGLPLERPKSVTMEWLENHCKKAAAA</sequence>
<dbReference type="PROSITE" id="PS00600">
    <property type="entry name" value="AA_TRANSFER_CLASS_3"/>
    <property type="match status" value="1"/>
</dbReference>
<dbReference type="SUPFAM" id="SSF48256">
    <property type="entry name" value="Citrate synthase"/>
    <property type="match status" value="1"/>
</dbReference>
<dbReference type="InterPro" id="IPR005814">
    <property type="entry name" value="Aminotrans_3"/>
</dbReference>
<dbReference type="Gene3D" id="3.40.640.10">
    <property type="entry name" value="Type I PLP-dependent aspartate aminotransferase-like (Major domain)"/>
    <property type="match status" value="1"/>
</dbReference>
<evidence type="ECO:0000256" key="11">
    <source>
        <dbReference type="PIRSR" id="PIRSR610109-1"/>
    </source>
</evidence>
<feature type="active site" evidence="11">
    <location>
        <position position="907"/>
    </location>
</feature>
<keyword evidence="15" id="KW-1185">Reference proteome</keyword>
<feature type="region of interest" description="Disordered" evidence="13">
    <location>
        <begin position="37"/>
        <end position="64"/>
    </location>
</feature>
<dbReference type="NCBIfam" id="TIGR01793">
    <property type="entry name" value="cit_synth_euk"/>
    <property type="match status" value="1"/>
</dbReference>
<evidence type="ECO:0000256" key="2">
    <source>
        <dbReference type="ARBA" id="ARBA00004173"/>
    </source>
</evidence>
<dbReference type="FunFam" id="1.10.230.10:FF:000001">
    <property type="entry name" value="Citrate synthase"/>
    <property type="match status" value="1"/>
</dbReference>
<dbReference type="GO" id="GO:0008453">
    <property type="term" value="F:alanine-glyoxylate transaminase activity"/>
    <property type="evidence" value="ECO:0007669"/>
    <property type="project" value="TreeGrafter"/>
</dbReference>
<keyword evidence="7 12" id="KW-0808">Transferase</keyword>
<dbReference type="SUPFAM" id="SSF53383">
    <property type="entry name" value="PLP-dependent transferases"/>
    <property type="match status" value="1"/>
</dbReference>
<dbReference type="CDD" id="cd06105">
    <property type="entry name" value="ScCit1-2_like"/>
    <property type="match status" value="1"/>
</dbReference>
<dbReference type="InterPro" id="IPR036969">
    <property type="entry name" value="Citrate_synthase_sf"/>
</dbReference>
<dbReference type="PANTHER" id="PTHR45688">
    <property type="match status" value="1"/>
</dbReference>
<evidence type="ECO:0000256" key="9">
    <source>
        <dbReference type="ARBA" id="ARBA00022946"/>
    </source>
</evidence>
<dbReference type="PRINTS" id="PR00143">
    <property type="entry name" value="CITRTSNTHASE"/>
</dbReference>
<evidence type="ECO:0000256" key="5">
    <source>
        <dbReference type="ARBA" id="ARBA00011881"/>
    </source>
</evidence>
<dbReference type="NCBIfam" id="NF007128">
    <property type="entry name" value="PRK09569.1"/>
    <property type="match status" value="1"/>
</dbReference>
<keyword evidence="10" id="KW-0496">Mitochondrion</keyword>
<evidence type="ECO:0000256" key="7">
    <source>
        <dbReference type="ARBA" id="ARBA00022679"/>
    </source>
</evidence>
<dbReference type="GO" id="GO:0009436">
    <property type="term" value="P:glyoxylate catabolic process"/>
    <property type="evidence" value="ECO:0007669"/>
    <property type="project" value="TreeGrafter"/>
</dbReference>
<comment type="cofactor">
    <cofactor evidence="1">
        <name>pyridoxal 5'-phosphate</name>
        <dbReference type="ChEBI" id="CHEBI:597326"/>
    </cofactor>
</comment>
<dbReference type="Pfam" id="PF00202">
    <property type="entry name" value="Aminotran_3"/>
    <property type="match status" value="1"/>
</dbReference>
<dbReference type="CDD" id="cd00610">
    <property type="entry name" value="OAT_like"/>
    <property type="match status" value="1"/>
</dbReference>
<dbReference type="InterPro" id="IPR002020">
    <property type="entry name" value="Citrate_synthase"/>
</dbReference>
<protein>
    <recommendedName>
        <fullName evidence="12">Citrate synthase</fullName>
    </recommendedName>
</protein>
<accession>A0AAV0RAA2</accession>
<dbReference type="InterPro" id="IPR015421">
    <property type="entry name" value="PyrdxlP-dep_Trfase_major"/>
</dbReference>
<proteinExistence type="inferred from homology"/>
<comment type="subunit">
    <text evidence="5">Homotetramer.</text>
</comment>
<evidence type="ECO:0000256" key="10">
    <source>
        <dbReference type="ARBA" id="ARBA00023128"/>
    </source>
</evidence>
<reference evidence="14" key="1">
    <citation type="submission" date="2022-08" db="EMBL/GenBank/DDBJ databases">
        <authorList>
            <person name="Gutierrez-Valencia J."/>
        </authorList>
    </citation>
    <scope>NUCLEOTIDE SEQUENCE</scope>
</reference>
<dbReference type="Proteomes" id="UP001154282">
    <property type="component" value="Unassembled WGS sequence"/>
</dbReference>
<comment type="subcellular location">
    <subcellularLocation>
        <location evidence="2">Mitochondrion</location>
    </subcellularLocation>
</comment>
<organism evidence="14 15">
    <name type="scientific">Linum tenue</name>
    <dbReference type="NCBI Taxonomy" id="586396"/>
    <lineage>
        <taxon>Eukaryota</taxon>
        <taxon>Viridiplantae</taxon>
        <taxon>Streptophyta</taxon>
        <taxon>Embryophyta</taxon>
        <taxon>Tracheophyta</taxon>
        <taxon>Spermatophyta</taxon>
        <taxon>Magnoliopsida</taxon>
        <taxon>eudicotyledons</taxon>
        <taxon>Gunneridae</taxon>
        <taxon>Pentapetalae</taxon>
        <taxon>rosids</taxon>
        <taxon>fabids</taxon>
        <taxon>Malpighiales</taxon>
        <taxon>Linaceae</taxon>
        <taxon>Linum</taxon>
    </lineage>
</organism>
<keyword evidence="9" id="KW-0809">Transit peptide</keyword>
<feature type="compositionally biased region" description="Low complexity" evidence="13">
    <location>
        <begin position="37"/>
        <end position="46"/>
    </location>
</feature>
<dbReference type="InterPro" id="IPR016143">
    <property type="entry name" value="Citrate_synth-like_sm_a-sub"/>
</dbReference>
<dbReference type="InterPro" id="IPR015424">
    <property type="entry name" value="PyrdxlP-dep_Trfase"/>
</dbReference>
<name>A0AAV0RAA2_9ROSI</name>
<evidence type="ECO:0000256" key="13">
    <source>
        <dbReference type="SAM" id="MobiDB-lite"/>
    </source>
</evidence>
<dbReference type="AlphaFoldDB" id="A0AAV0RAA2"/>
<keyword evidence="8" id="KW-0663">Pyridoxal phosphate</keyword>
<dbReference type="PANTHER" id="PTHR45688:SF3">
    <property type="entry name" value="ALANINE--GLYOXYLATE AMINOTRANSFERASE 2, MITOCHONDRIAL"/>
    <property type="match status" value="1"/>
</dbReference>